<keyword evidence="2" id="KW-0472">Membrane</keyword>
<feature type="transmembrane region" description="Helical" evidence="2">
    <location>
        <begin position="117"/>
        <end position="138"/>
    </location>
</feature>
<proteinExistence type="predicted"/>
<keyword evidence="2" id="KW-1133">Transmembrane helix</keyword>
<feature type="transmembrane region" description="Helical" evidence="2">
    <location>
        <begin position="90"/>
        <end position="111"/>
    </location>
</feature>
<dbReference type="RefSeq" id="WP_330162035.1">
    <property type="nucleotide sequence ID" value="NZ_BAAAJA010000043.1"/>
</dbReference>
<dbReference type="EMBL" id="JAUUCC010000163">
    <property type="protein sequence ID" value="MEE2055260.1"/>
    <property type="molecule type" value="Genomic_DNA"/>
</dbReference>
<accession>A0ABU7L122</accession>
<feature type="transmembrane region" description="Helical" evidence="2">
    <location>
        <begin position="42"/>
        <end position="64"/>
    </location>
</feature>
<evidence type="ECO:0000313" key="4">
    <source>
        <dbReference type="Proteomes" id="UP001348641"/>
    </source>
</evidence>
<gene>
    <name evidence="3" type="ORF">Q8A49_32665</name>
</gene>
<name>A0ABU7L122_9ACTN</name>
<evidence type="ECO:0000256" key="1">
    <source>
        <dbReference type="SAM" id="MobiDB-lite"/>
    </source>
</evidence>
<feature type="region of interest" description="Disordered" evidence="1">
    <location>
        <begin position="198"/>
        <end position="365"/>
    </location>
</feature>
<dbReference type="Proteomes" id="UP001348641">
    <property type="component" value="Unassembled WGS sequence"/>
</dbReference>
<evidence type="ECO:0000256" key="2">
    <source>
        <dbReference type="SAM" id="Phobius"/>
    </source>
</evidence>
<feature type="compositionally biased region" description="Low complexity" evidence="1">
    <location>
        <begin position="206"/>
        <end position="218"/>
    </location>
</feature>
<feature type="transmembrane region" description="Helical" evidence="2">
    <location>
        <begin position="18"/>
        <end position="36"/>
    </location>
</feature>
<evidence type="ECO:0000313" key="3">
    <source>
        <dbReference type="EMBL" id="MEE2055260.1"/>
    </source>
</evidence>
<reference evidence="3 4" key="1">
    <citation type="submission" date="2023-07" db="EMBL/GenBank/DDBJ databases">
        <authorList>
            <person name="Girao M."/>
            <person name="Carvalho M.F."/>
        </authorList>
    </citation>
    <scope>NUCLEOTIDE SEQUENCE [LARGE SCALE GENOMIC DNA]</scope>
    <source>
        <strain evidence="3 4">66/93</strain>
    </source>
</reference>
<protein>
    <submittedName>
        <fullName evidence="3">Uncharacterized protein</fullName>
    </submittedName>
</protein>
<comment type="caution">
    <text evidence="3">The sequence shown here is derived from an EMBL/GenBank/DDBJ whole genome shotgun (WGS) entry which is preliminary data.</text>
</comment>
<keyword evidence="2" id="KW-0812">Transmembrane</keyword>
<feature type="compositionally biased region" description="Basic and acidic residues" evidence="1">
    <location>
        <begin position="261"/>
        <end position="271"/>
    </location>
</feature>
<organism evidence="3 4">
    <name type="scientific">Nocardiopsis tropica</name>
    <dbReference type="NCBI Taxonomy" id="109330"/>
    <lineage>
        <taxon>Bacteria</taxon>
        <taxon>Bacillati</taxon>
        <taxon>Actinomycetota</taxon>
        <taxon>Actinomycetes</taxon>
        <taxon>Streptosporangiales</taxon>
        <taxon>Nocardiopsidaceae</taxon>
        <taxon>Nocardiopsis</taxon>
    </lineage>
</organism>
<feature type="compositionally biased region" description="Gly residues" evidence="1">
    <location>
        <begin position="293"/>
        <end position="308"/>
    </location>
</feature>
<feature type="compositionally biased region" description="Basic residues" evidence="1">
    <location>
        <begin position="348"/>
        <end position="365"/>
    </location>
</feature>
<sequence>MIDFVLQPTQEGELRRRVLFWLPAPLPVLGAVYLLVGGALSAAGWTILLAASVGVGTLLLAFIVQPTPLPEGLVPQVSARRSLHRFRQFTGLRIALALVPVAIGAAASVVGGGMYPLLASLLLAWPQLLLAMPTFFTITRARRAMEAWGTTAYLWHALSRPAKVTWPIVTPLVNSWKAARVARSRESMRQKLEERAWKKAVREESSGTPDGAAPAAASADERTRPIRPLDTPSDERTDVLPHLASPSHGGEEPTDVLPHLEAGRTGREKPTDVLPHLPSGQEVEPTRQLPHLGGAGTGEEGSEPGPGSGSAADGDPDPDAPAGPRSSVHRAARQFFEQGGGALGIAVRRSRRAAPSTRRPHSNKP</sequence>